<feature type="transmembrane region" description="Helical" evidence="7">
    <location>
        <begin position="153"/>
        <end position="172"/>
    </location>
</feature>
<feature type="domain" description="ABC transmembrane type-1" evidence="8">
    <location>
        <begin position="87"/>
        <end position="271"/>
    </location>
</feature>
<dbReference type="PANTHER" id="PTHR30151">
    <property type="entry name" value="ALKANE SULFONATE ABC TRANSPORTER-RELATED, MEMBRANE SUBUNIT"/>
    <property type="match status" value="1"/>
</dbReference>
<keyword evidence="2 7" id="KW-0813">Transport</keyword>
<dbReference type="Pfam" id="PF00528">
    <property type="entry name" value="BPD_transp_1"/>
    <property type="match status" value="1"/>
</dbReference>
<accession>A0A4Y8RV24</accession>
<keyword evidence="10" id="KW-1185">Reference proteome</keyword>
<protein>
    <submittedName>
        <fullName evidence="9">ABC transporter permease</fullName>
    </submittedName>
</protein>
<feature type="transmembrane region" description="Helical" evidence="7">
    <location>
        <begin position="125"/>
        <end position="147"/>
    </location>
</feature>
<dbReference type="PROSITE" id="PS50928">
    <property type="entry name" value="ABC_TM1"/>
    <property type="match status" value="1"/>
</dbReference>
<feature type="transmembrane region" description="Helical" evidence="7">
    <location>
        <begin position="249"/>
        <end position="270"/>
    </location>
</feature>
<dbReference type="SUPFAM" id="SSF161098">
    <property type="entry name" value="MetI-like"/>
    <property type="match status" value="1"/>
</dbReference>
<proteinExistence type="inferred from homology"/>
<reference evidence="9 10" key="1">
    <citation type="submission" date="2019-03" db="EMBL/GenBank/DDBJ databases">
        <title>Jiella endophytica sp. nov., a novel endophytic bacterium isolated from root of Ficus microcarpa Linn. f.</title>
        <authorList>
            <person name="Tuo L."/>
        </authorList>
    </citation>
    <scope>NUCLEOTIDE SEQUENCE [LARGE SCALE GENOMIC DNA]</scope>
    <source>
        <strain evidence="9 10">CBS5Q-3</strain>
    </source>
</reference>
<dbReference type="GO" id="GO:0005886">
    <property type="term" value="C:plasma membrane"/>
    <property type="evidence" value="ECO:0007669"/>
    <property type="project" value="UniProtKB-SubCell"/>
</dbReference>
<dbReference type="PANTHER" id="PTHR30151:SF20">
    <property type="entry name" value="ABC TRANSPORTER PERMEASE PROTEIN HI_0355-RELATED"/>
    <property type="match status" value="1"/>
</dbReference>
<dbReference type="InterPro" id="IPR000515">
    <property type="entry name" value="MetI-like"/>
</dbReference>
<feature type="transmembrane region" description="Helical" evidence="7">
    <location>
        <begin position="193"/>
        <end position="223"/>
    </location>
</feature>
<evidence type="ECO:0000256" key="3">
    <source>
        <dbReference type="ARBA" id="ARBA00022475"/>
    </source>
</evidence>
<comment type="similarity">
    <text evidence="7">Belongs to the binding-protein-dependent transport system permease family.</text>
</comment>
<dbReference type="Proteomes" id="UP000298179">
    <property type="component" value="Unassembled WGS sequence"/>
</dbReference>
<sequence length="288" mass="30806">MSVTASNERGVAKAGPKPRAYFQLSGDGLGGGLTRGLLQLVVVVAFFVAWELGVRFGGISGFLFGQPSGIFANFGRMIMNGQLFVDTGYTALEAITGFVLGTIAGTAIGLSLWYSVGVAKLVEPFVIAMNSVPKIALAPLIILWFGTGYSSKIALAIAMTAIVALITAYQAARDADKDLQRLLRSMGADKHRIFFKAVVPSSLPAVIATFRINIGFALVGAVVGEFISSQHGLGHLVFTASNLYDLNTVWVGLFSLMILGFALYHIVNFIERRVLPWKQDLSTRQVAA</sequence>
<dbReference type="CDD" id="cd06261">
    <property type="entry name" value="TM_PBP2"/>
    <property type="match status" value="1"/>
</dbReference>
<keyword evidence="4 7" id="KW-0812">Transmembrane</keyword>
<dbReference type="Gene3D" id="1.10.3720.10">
    <property type="entry name" value="MetI-like"/>
    <property type="match status" value="1"/>
</dbReference>
<name>A0A4Y8RV24_9HYPH</name>
<dbReference type="EMBL" id="SOZD01000001">
    <property type="protein sequence ID" value="TFF27381.1"/>
    <property type="molecule type" value="Genomic_DNA"/>
</dbReference>
<keyword evidence="6 7" id="KW-0472">Membrane</keyword>
<organism evidence="9 10">
    <name type="scientific">Jiella endophytica</name>
    <dbReference type="NCBI Taxonomy" id="2558362"/>
    <lineage>
        <taxon>Bacteria</taxon>
        <taxon>Pseudomonadati</taxon>
        <taxon>Pseudomonadota</taxon>
        <taxon>Alphaproteobacteria</taxon>
        <taxon>Hyphomicrobiales</taxon>
        <taxon>Aurantimonadaceae</taxon>
        <taxon>Jiella</taxon>
    </lineage>
</organism>
<keyword evidence="5 7" id="KW-1133">Transmembrane helix</keyword>
<comment type="caution">
    <text evidence="9">The sequence shown here is derived from an EMBL/GenBank/DDBJ whole genome shotgun (WGS) entry which is preliminary data.</text>
</comment>
<dbReference type="AlphaFoldDB" id="A0A4Y8RV24"/>
<gene>
    <name evidence="9" type="ORF">E3C22_02680</name>
</gene>
<evidence type="ECO:0000256" key="2">
    <source>
        <dbReference type="ARBA" id="ARBA00022448"/>
    </source>
</evidence>
<feature type="transmembrane region" description="Helical" evidence="7">
    <location>
        <begin position="36"/>
        <end position="54"/>
    </location>
</feature>
<evidence type="ECO:0000256" key="6">
    <source>
        <dbReference type="ARBA" id="ARBA00023136"/>
    </source>
</evidence>
<feature type="transmembrane region" description="Helical" evidence="7">
    <location>
        <begin position="61"/>
        <end position="79"/>
    </location>
</feature>
<keyword evidence="3" id="KW-1003">Cell membrane</keyword>
<dbReference type="OrthoDB" id="8138334at2"/>
<evidence type="ECO:0000313" key="9">
    <source>
        <dbReference type="EMBL" id="TFF27381.1"/>
    </source>
</evidence>
<evidence type="ECO:0000256" key="5">
    <source>
        <dbReference type="ARBA" id="ARBA00022989"/>
    </source>
</evidence>
<evidence type="ECO:0000259" key="8">
    <source>
        <dbReference type="PROSITE" id="PS50928"/>
    </source>
</evidence>
<comment type="subcellular location">
    <subcellularLocation>
        <location evidence="1 7">Cell membrane</location>
        <topology evidence="1 7">Multi-pass membrane protein</topology>
    </subcellularLocation>
</comment>
<feature type="transmembrane region" description="Helical" evidence="7">
    <location>
        <begin position="91"/>
        <end position="113"/>
    </location>
</feature>
<evidence type="ECO:0000256" key="7">
    <source>
        <dbReference type="RuleBase" id="RU363032"/>
    </source>
</evidence>
<evidence type="ECO:0000256" key="1">
    <source>
        <dbReference type="ARBA" id="ARBA00004651"/>
    </source>
</evidence>
<dbReference type="InterPro" id="IPR035906">
    <property type="entry name" value="MetI-like_sf"/>
</dbReference>
<evidence type="ECO:0000313" key="10">
    <source>
        <dbReference type="Proteomes" id="UP000298179"/>
    </source>
</evidence>
<evidence type="ECO:0000256" key="4">
    <source>
        <dbReference type="ARBA" id="ARBA00022692"/>
    </source>
</evidence>
<dbReference type="RefSeq" id="WP_134759936.1">
    <property type="nucleotide sequence ID" value="NZ_SOZD01000001.1"/>
</dbReference>
<dbReference type="GO" id="GO:0055085">
    <property type="term" value="P:transmembrane transport"/>
    <property type="evidence" value="ECO:0007669"/>
    <property type="project" value="InterPro"/>
</dbReference>